<proteinExistence type="predicted"/>
<protein>
    <submittedName>
        <fullName evidence="1">Uncharacterized protein</fullName>
    </submittedName>
</protein>
<comment type="caution">
    <text evidence="1">The sequence shown here is derived from an EMBL/GenBank/DDBJ whole genome shotgun (WGS) entry which is preliminary data.</text>
</comment>
<accession>M0BMU9</accession>
<gene>
    <name evidence="1" type="ORF">C479_07111</name>
</gene>
<evidence type="ECO:0000313" key="2">
    <source>
        <dbReference type="Proteomes" id="UP000011560"/>
    </source>
</evidence>
<name>M0BMU9_9EURY</name>
<keyword evidence="2" id="KW-1185">Reference proteome</keyword>
<dbReference type="STRING" id="1227490.C479_07111"/>
<dbReference type="AlphaFoldDB" id="M0BMU9"/>
<organism evidence="1 2">
    <name type="scientific">Halovivax asiaticus JCM 14624</name>
    <dbReference type="NCBI Taxonomy" id="1227490"/>
    <lineage>
        <taxon>Archaea</taxon>
        <taxon>Methanobacteriati</taxon>
        <taxon>Methanobacteriota</taxon>
        <taxon>Stenosarchaea group</taxon>
        <taxon>Halobacteria</taxon>
        <taxon>Halobacteriales</taxon>
        <taxon>Natrialbaceae</taxon>
        <taxon>Halovivax</taxon>
    </lineage>
</organism>
<dbReference type="Proteomes" id="UP000011560">
    <property type="component" value="Unassembled WGS sequence"/>
</dbReference>
<dbReference type="PATRIC" id="fig|1227490.4.peg.1446"/>
<dbReference type="EMBL" id="AOIQ01000012">
    <property type="protein sequence ID" value="ELZ11613.1"/>
    <property type="molecule type" value="Genomic_DNA"/>
</dbReference>
<sequence length="331" mass="33768">MVAGALLMAGPVFGFSTFAADRGTTVETAPTETAILGIQPTGETPDNQNDAAVLTITNNANGRFDTLDAQAAIVSDPNGALAISDGFGSSLDPGAQTGLSLTCASGGTGQATVEVTADAFGSTLAVEGITYTHSFSYSCTGNGGGGPPGFASVSAGDVTSSNTQELTFTLDGKLSNGETVTIDLTSFLANYDGASIDSLTVGGSPARKHDRTFEPASGSATITVTAKGNIKAGKEVRIVLDGVSPEWDLFGWATFNTASTQASDTFAIDSGGGWTTTASTAGADTGSVDETISREELESIPLAELDRFDSYDELEQYIEAETDIEVVDRDG</sequence>
<reference evidence="1 2" key="1">
    <citation type="journal article" date="2014" name="PLoS Genet.">
        <title>Phylogenetically driven sequencing of extremely halophilic archaea reveals strategies for static and dynamic osmo-response.</title>
        <authorList>
            <person name="Becker E.A."/>
            <person name="Seitzer P.M."/>
            <person name="Tritt A."/>
            <person name="Larsen D."/>
            <person name="Krusor M."/>
            <person name="Yao A.I."/>
            <person name="Wu D."/>
            <person name="Madern D."/>
            <person name="Eisen J.A."/>
            <person name="Darling A.E."/>
            <person name="Facciotti M.T."/>
        </authorList>
    </citation>
    <scope>NUCLEOTIDE SEQUENCE [LARGE SCALE GENOMIC DNA]</scope>
    <source>
        <strain evidence="1 2">JCM 14624</strain>
    </source>
</reference>
<evidence type="ECO:0000313" key="1">
    <source>
        <dbReference type="EMBL" id="ELZ11613.1"/>
    </source>
</evidence>